<keyword evidence="4 7" id="KW-1133">Transmembrane helix</keyword>
<feature type="transmembrane region" description="Helical" evidence="7">
    <location>
        <begin position="239"/>
        <end position="258"/>
    </location>
</feature>
<organism evidence="8 9">
    <name type="scientific">Reticulomyxa filosa</name>
    <dbReference type="NCBI Taxonomy" id="46433"/>
    <lineage>
        <taxon>Eukaryota</taxon>
        <taxon>Sar</taxon>
        <taxon>Rhizaria</taxon>
        <taxon>Retaria</taxon>
        <taxon>Foraminifera</taxon>
        <taxon>Monothalamids</taxon>
        <taxon>Reticulomyxidae</taxon>
        <taxon>Reticulomyxa</taxon>
    </lineage>
</organism>
<dbReference type="GO" id="GO:0005044">
    <property type="term" value="F:scavenger receptor activity"/>
    <property type="evidence" value="ECO:0007669"/>
    <property type="project" value="TreeGrafter"/>
</dbReference>
<evidence type="ECO:0000256" key="3">
    <source>
        <dbReference type="ARBA" id="ARBA00022692"/>
    </source>
</evidence>
<evidence type="ECO:0000313" key="9">
    <source>
        <dbReference type="Proteomes" id="UP000023152"/>
    </source>
</evidence>
<proteinExistence type="inferred from homology"/>
<evidence type="ECO:0000256" key="7">
    <source>
        <dbReference type="SAM" id="Phobius"/>
    </source>
</evidence>
<dbReference type="Pfam" id="PF01130">
    <property type="entry name" value="CD36"/>
    <property type="match status" value="1"/>
</dbReference>
<feature type="non-terminal residue" evidence="8">
    <location>
        <position position="1"/>
    </location>
</feature>
<comment type="caution">
    <text evidence="8">The sequence shown here is derived from an EMBL/GenBank/DDBJ whole genome shotgun (WGS) entry which is preliminary data.</text>
</comment>
<evidence type="ECO:0000256" key="1">
    <source>
        <dbReference type="ARBA" id="ARBA00004370"/>
    </source>
</evidence>
<sequence length="259" mass="30152">QKKKKGETTYALLDDASMNVVERTGYCDRYDLGVLEEIWNTTNITYWSPTEMVYPSRETRNWPWKYVSKNDTLLVWHLPFSRKSQLHFRPSLSNNTLKNATNYPHNAQYFSYGYDGILNFTVRKEIPEQTLAYLSFPHFYQGEYYVKHVGQVTGINPPDADTDATYFEIEPQTGTVIKNWLGFQTNFQLFPLMNNITYVNSSGYFEILVTNFTNLPTFIVPMGYQIINSYAPSDLSVCLNLFLFVYLKTFCLIVKLSLL</sequence>
<dbReference type="GO" id="GO:0016020">
    <property type="term" value="C:membrane"/>
    <property type="evidence" value="ECO:0007669"/>
    <property type="project" value="UniProtKB-SubCell"/>
</dbReference>
<keyword evidence="6" id="KW-0325">Glycoprotein</keyword>
<dbReference type="PANTHER" id="PTHR11923:SF51">
    <property type="entry name" value="LYSOSOME MEMBRANE PROTEIN 2"/>
    <property type="match status" value="1"/>
</dbReference>
<evidence type="ECO:0000313" key="8">
    <source>
        <dbReference type="EMBL" id="ETO24060.1"/>
    </source>
</evidence>
<dbReference type="Proteomes" id="UP000023152">
    <property type="component" value="Unassembled WGS sequence"/>
</dbReference>
<name>X6NCM1_RETFI</name>
<evidence type="ECO:0000256" key="6">
    <source>
        <dbReference type="ARBA" id="ARBA00023180"/>
    </source>
</evidence>
<dbReference type="GO" id="GO:0005737">
    <property type="term" value="C:cytoplasm"/>
    <property type="evidence" value="ECO:0007669"/>
    <property type="project" value="TreeGrafter"/>
</dbReference>
<dbReference type="InterPro" id="IPR002159">
    <property type="entry name" value="CD36_fam"/>
</dbReference>
<accession>X6NCM1</accession>
<comment type="similarity">
    <text evidence="2">Belongs to the CD36 family.</text>
</comment>
<dbReference type="EMBL" id="ASPP01009478">
    <property type="protein sequence ID" value="ETO24060.1"/>
    <property type="molecule type" value="Genomic_DNA"/>
</dbReference>
<evidence type="ECO:0000256" key="4">
    <source>
        <dbReference type="ARBA" id="ARBA00022989"/>
    </source>
</evidence>
<keyword evidence="9" id="KW-1185">Reference proteome</keyword>
<comment type="subcellular location">
    <subcellularLocation>
        <location evidence="1">Membrane</location>
    </subcellularLocation>
</comment>
<reference evidence="8 9" key="1">
    <citation type="journal article" date="2013" name="Curr. Biol.">
        <title>The Genome of the Foraminiferan Reticulomyxa filosa.</title>
        <authorList>
            <person name="Glockner G."/>
            <person name="Hulsmann N."/>
            <person name="Schleicher M."/>
            <person name="Noegel A.A."/>
            <person name="Eichinger L."/>
            <person name="Gallinger C."/>
            <person name="Pawlowski J."/>
            <person name="Sierra R."/>
            <person name="Euteneuer U."/>
            <person name="Pillet L."/>
            <person name="Moustafa A."/>
            <person name="Platzer M."/>
            <person name="Groth M."/>
            <person name="Szafranski K."/>
            <person name="Schliwa M."/>
        </authorList>
    </citation>
    <scope>NUCLEOTIDE SEQUENCE [LARGE SCALE GENOMIC DNA]</scope>
</reference>
<evidence type="ECO:0000256" key="5">
    <source>
        <dbReference type="ARBA" id="ARBA00023136"/>
    </source>
</evidence>
<dbReference type="AlphaFoldDB" id="X6NCM1"/>
<protein>
    <submittedName>
        <fullName evidence="8">Uncharacterized protein</fullName>
    </submittedName>
</protein>
<evidence type="ECO:0000256" key="2">
    <source>
        <dbReference type="ARBA" id="ARBA00010532"/>
    </source>
</evidence>
<keyword evidence="3 7" id="KW-0812">Transmembrane</keyword>
<keyword evidence="5 7" id="KW-0472">Membrane</keyword>
<gene>
    <name evidence="8" type="ORF">RFI_13099</name>
</gene>
<dbReference type="PANTHER" id="PTHR11923">
    <property type="entry name" value="SCAVENGER RECEPTOR CLASS B TYPE-1 SR-B1"/>
    <property type="match status" value="1"/>
</dbReference>